<accession>X0RW20</accession>
<organism evidence="1">
    <name type="scientific">marine sediment metagenome</name>
    <dbReference type="NCBI Taxonomy" id="412755"/>
    <lineage>
        <taxon>unclassified sequences</taxon>
        <taxon>metagenomes</taxon>
        <taxon>ecological metagenomes</taxon>
    </lineage>
</organism>
<sequence>MPGKMLYQKNGLSAEYYDQYHTHFAWMQGGDVEFYL</sequence>
<feature type="non-terminal residue" evidence="1">
    <location>
        <position position="36"/>
    </location>
</feature>
<dbReference type="AlphaFoldDB" id="X0RW20"/>
<dbReference type="EMBL" id="BARS01001526">
    <property type="protein sequence ID" value="GAF73009.1"/>
    <property type="molecule type" value="Genomic_DNA"/>
</dbReference>
<evidence type="ECO:0000313" key="1">
    <source>
        <dbReference type="EMBL" id="GAF73009.1"/>
    </source>
</evidence>
<protein>
    <submittedName>
        <fullName evidence="1">Uncharacterized protein</fullName>
    </submittedName>
</protein>
<name>X0RW20_9ZZZZ</name>
<gene>
    <name evidence="1" type="ORF">S01H1_02958</name>
</gene>
<reference evidence="1" key="1">
    <citation type="journal article" date="2014" name="Front. Microbiol.">
        <title>High frequency of phylogenetically diverse reductive dehalogenase-homologous genes in deep subseafloor sedimentary metagenomes.</title>
        <authorList>
            <person name="Kawai M."/>
            <person name="Futagami T."/>
            <person name="Toyoda A."/>
            <person name="Takaki Y."/>
            <person name="Nishi S."/>
            <person name="Hori S."/>
            <person name="Arai W."/>
            <person name="Tsubouchi T."/>
            <person name="Morono Y."/>
            <person name="Uchiyama I."/>
            <person name="Ito T."/>
            <person name="Fujiyama A."/>
            <person name="Inagaki F."/>
            <person name="Takami H."/>
        </authorList>
    </citation>
    <scope>NUCLEOTIDE SEQUENCE</scope>
    <source>
        <strain evidence="1">Expedition CK06-06</strain>
    </source>
</reference>
<comment type="caution">
    <text evidence="1">The sequence shown here is derived from an EMBL/GenBank/DDBJ whole genome shotgun (WGS) entry which is preliminary data.</text>
</comment>
<proteinExistence type="predicted"/>